<organism evidence="1 2">
    <name type="scientific">Lentilactobacillus diolivorans</name>
    <dbReference type="NCBI Taxonomy" id="179838"/>
    <lineage>
        <taxon>Bacteria</taxon>
        <taxon>Bacillati</taxon>
        <taxon>Bacillota</taxon>
        <taxon>Bacilli</taxon>
        <taxon>Lactobacillales</taxon>
        <taxon>Lactobacillaceae</taxon>
        <taxon>Lentilactobacillus</taxon>
    </lineage>
</organism>
<protein>
    <submittedName>
        <fullName evidence="1">Uncharacterized protein</fullName>
    </submittedName>
</protein>
<accession>A0ABQ0XCX8</accession>
<name>A0ABQ0XCX8_9LACO</name>
<keyword evidence="2" id="KW-1185">Reference proteome</keyword>
<evidence type="ECO:0000313" key="2">
    <source>
        <dbReference type="Proteomes" id="UP000321409"/>
    </source>
</evidence>
<dbReference type="EMBL" id="BKAB01000021">
    <property type="protein sequence ID" value="GEP23936.1"/>
    <property type="molecule type" value="Genomic_DNA"/>
</dbReference>
<dbReference type="Proteomes" id="UP000321409">
    <property type="component" value="Unassembled WGS sequence"/>
</dbReference>
<sequence length="59" mass="6901">MIENLTLTTPSRHPNLYLFFNYANSLEIKFSVISQKNAMSPFYLLKAQVKRTHDGHFIN</sequence>
<comment type="caution">
    <text evidence="1">The sequence shown here is derived from an EMBL/GenBank/DDBJ whole genome shotgun (WGS) entry which is preliminary data.</text>
</comment>
<evidence type="ECO:0000313" key="1">
    <source>
        <dbReference type="EMBL" id="GEP23936.1"/>
    </source>
</evidence>
<reference evidence="1 2" key="1">
    <citation type="submission" date="2019-07" db="EMBL/GenBank/DDBJ databases">
        <title>Whole genome shotgun sequence of Lactobacillus diolivorans NBRC 107869.</title>
        <authorList>
            <person name="Hosoyama A."/>
            <person name="Uohara A."/>
            <person name="Ohji S."/>
            <person name="Ichikawa N."/>
        </authorList>
    </citation>
    <scope>NUCLEOTIDE SEQUENCE [LARGE SCALE GENOMIC DNA]</scope>
    <source>
        <strain evidence="1 2">NBRC 107869</strain>
    </source>
</reference>
<proteinExistence type="predicted"/>
<gene>
    <name evidence="1" type="ORF">LDI01_15290</name>
</gene>